<dbReference type="CDD" id="cd06173">
    <property type="entry name" value="MFS_MefA_like"/>
    <property type="match status" value="1"/>
</dbReference>
<comment type="subcellular location">
    <subcellularLocation>
        <location evidence="1">Cell membrane</location>
        <topology evidence="1">Multi-pass membrane protein</topology>
    </subcellularLocation>
</comment>
<keyword evidence="3" id="KW-1003">Cell membrane</keyword>
<dbReference type="Pfam" id="PF05977">
    <property type="entry name" value="MFS_3"/>
    <property type="match status" value="1"/>
</dbReference>
<feature type="domain" description="Major facilitator superfamily (MFS) profile" evidence="8">
    <location>
        <begin position="214"/>
        <end position="412"/>
    </location>
</feature>
<sequence length="412" mass="42233">MRLPARDVRYLAGANLVSSTGDWLLRTGLAYQVYALTGSTAASATAVLAALIPRTLLGPIAGVYADRWDRRRTVIVTNLLLGACLLPLAAVHGPGQVWILYLVLAAQSGLALLFSTAEAALVPALVGDGDLVTANSLNGQARDVARLAGAALGGLVAGFGGVGLLAAVSAGAYAVAAALLSLIRVTRTGTPAAERRHLIREGLDGLRIAMSTRTLRTIMVFTVVTGIGEAVMSTLMAPFVHDVLHGSARTYGTIMAAQAVGGITGGLITTMFGHRFPPRLLLGGGTVAFGLVDLALFLYPLVSPSPWPAVVLMVVAGLPGALMIAGLMTVFQTATDDSHRGRVFGTLLTLDSLAMLAGTAVAGTLGDRLGIVPVITIQGIGLCTAGLMVLLLLPRTTAPSTRPGIRVDSPPA</sequence>
<evidence type="ECO:0000313" key="10">
    <source>
        <dbReference type="Proteomes" id="UP000612282"/>
    </source>
</evidence>
<feature type="transmembrane region" description="Helical" evidence="7">
    <location>
        <begin position="280"/>
        <end position="301"/>
    </location>
</feature>
<dbReference type="PANTHER" id="PTHR23513">
    <property type="entry name" value="INTEGRAL MEMBRANE EFFLUX PROTEIN-RELATED"/>
    <property type="match status" value="1"/>
</dbReference>
<dbReference type="PROSITE" id="PS50850">
    <property type="entry name" value="MFS"/>
    <property type="match status" value="1"/>
</dbReference>
<name>A0ABQ3XM23_9ACTN</name>
<evidence type="ECO:0000256" key="6">
    <source>
        <dbReference type="ARBA" id="ARBA00023136"/>
    </source>
</evidence>
<dbReference type="InterPro" id="IPR010290">
    <property type="entry name" value="TM_effector"/>
</dbReference>
<reference evidence="9 10" key="1">
    <citation type="submission" date="2021-01" db="EMBL/GenBank/DDBJ databases">
        <title>Whole genome shotgun sequence of Actinoplanes couchii NBRC 106145.</title>
        <authorList>
            <person name="Komaki H."/>
            <person name="Tamura T."/>
        </authorList>
    </citation>
    <scope>NUCLEOTIDE SEQUENCE [LARGE SCALE GENOMIC DNA]</scope>
    <source>
        <strain evidence="9 10">NBRC 106145</strain>
    </source>
</reference>
<dbReference type="SUPFAM" id="SSF103473">
    <property type="entry name" value="MFS general substrate transporter"/>
    <property type="match status" value="1"/>
</dbReference>
<feature type="transmembrane region" description="Helical" evidence="7">
    <location>
        <begin position="307"/>
        <end position="331"/>
    </location>
</feature>
<dbReference type="Gene3D" id="1.20.1250.20">
    <property type="entry name" value="MFS general substrate transporter like domains"/>
    <property type="match status" value="1"/>
</dbReference>
<keyword evidence="6 7" id="KW-0472">Membrane</keyword>
<keyword evidence="10" id="KW-1185">Reference proteome</keyword>
<evidence type="ECO:0000313" key="9">
    <source>
        <dbReference type="EMBL" id="GID59561.1"/>
    </source>
</evidence>
<organism evidence="9 10">
    <name type="scientific">Actinoplanes couchii</name>
    <dbReference type="NCBI Taxonomy" id="403638"/>
    <lineage>
        <taxon>Bacteria</taxon>
        <taxon>Bacillati</taxon>
        <taxon>Actinomycetota</taxon>
        <taxon>Actinomycetes</taxon>
        <taxon>Micromonosporales</taxon>
        <taxon>Micromonosporaceae</taxon>
        <taxon>Actinoplanes</taxon>
    </lineage>
</organism>
<dbReference type="EMBL" id="BOMG01000097">
    <property type="protein sequence ID" value="GID59561.1"/>
    <property type="molecule type" value="Genomic_DNA"/>
</dbReference>
<feature type="transmembrane region" description="Helical" evidence="7">
    <location>
        <begin position="73"/>
        <end position="92"/>
    </location>
</feature>
<dbReference type="InterPro" id="IPR020846">
    <property type="entry name" value="MFS_dom"/>
</dbReference>
<dbReference type="RefSeq" id="WP_203805745.1">
    <property type="nucleotide sequence ID" value="NZ_BAAAQE010000112.1"/>
</dbReference>
<evidence type="ECO:0000256" key="1">
    <source>
        <dbReference type="ARBA" id="ARBA00004651"/>
    </source>
</evidence>
<dbReference type="Proteomes" id="UP000612282">
    <property type="component" value="Unassembled WGS sequence"/>
</dbReference>
<protein>
    <submittedName>
        <fullName evidence="9">MFS transporter</fullName>
    </submittedName>
</protein>
<dbReference type="PANTHER" id="PTHR23513:SF6">
    <property type="entry name" value="MAJOR FACILITATOR SUPERFAMILY ASSOCIATED DOMAIN-CONTAINING PROTEIN"/>
    <property type="match status" value="1"/>
</dbReference>
<evidence type="ECO:0000256" key="5">
    <source>
        <dbReference type="ARBA" id="ARBA00022989"/>
    </source>
</evidence>
<proteinExistence type="predicted"/>
<gene>
    <name evidence="9" type="ORF">Aco03nite_079650</name>
</gene>
<feature type="transmembrane region" description="Helical" evidence="7">
    <location>
        <begin position="98"/>
        <end position="126"/>
    </location>
</feature>
<feature type="transmembrane region" description="Helical" evidence="7">
    <location>
        <begin position="217"/>
        <end position="239"/>
    </location>
</feature>
<dbReference type="InterPro" id="IPR022324">
    <property type="entry name" value="Bacilysin_exporter_BacE_put"/>
</dbReference>
<evidence type="ECO:0000259" key="8">
    <source>
        <dbReference type="PROSITE" id="PS50850"/>
    </source>
</evidence>
<dbReference type="InterPro" id="IPR036259">
    <property type="entry name" value="MFS_trans_sf"/>
</dbReference>
<feature type="transmembrane region" description="Helical" evidence="7">
    <location>
        <begin position="31"/>
        <end position="52"/>
    </location>
</feature>
<dbReference type="PRINTS" id="PR01988">
    <property type="entry name" value="EXPORTERBACE"/>
</dbReference>
<keyword evidence="4 7" id="KW-0812">Transmembrane</keyword>
<evidence type="ECO:0000256" key="3">
    <source>
        <dbReference type="ARBA" id="ARBA00022475"/>
    </source>
</evidence>
<evidence type="ECO:0000256" key="2">
    <source>
        <dbReference type="ARBA" id="ARBA00022448"/>
    </source>
</evidence>
<evidence type="ECO:0000256" key="4">
    <source>
        <dbReference type="ARBA" id="ARBA00022692"/>
    </source>
</evidence>
<keyword evidence="2" id="KW-0813">Transport</keyword>
<accession>A0ABQ3XM23</accession>
<evidence type="ECO:0000256" key="7">
    <source>
        <dbReference type="SAM" id="Phobius"/>
    </source>
</evidence>
<feature type="transmembrane region" description="Helical" evidence="7">
    <location>
        <begin position="251"/>
        <end position="273"/>
    </location>
</feature>
<feature type="transmembrane region" description="Helical" evidence="7">
    <location>
        <begin position="343"/>
        <end position="365"/>
    </location>
</feature>
<comment type="caution">
    <text evidence="9">The sequence shown here is derived from an EMBL/GenBank/DDBJ whole genome shotgun (WGS) entry which is preliminary data.</text>
</comment>
<feature type="transmembrane region" description="Helical" evidence="7">
    <location>
        <begin position="172"/>
        <end position="190"/>
    </location>
</feature>
<keyword evidence="5 7" id="KW-1133">Transmembrane helix</keyword>
<feature type="transmembrane region" description="Helical" evidence="7">
    <location>
        <begin position="371"/>
        <end position="393"/>
    </location>
</feature>